<sequence>MTMLVSTLGTAPDPAAPPPPAASAEAAHAAALAAGADAVVTATRNTPRWLMNRNGRGTAWGEINRALLAAADAARERENPGALIVGAVGPVHREGIDRVVPEAELEAAHAEAALMVAGAVDAILVDGAETAAEAVVAARAALATGKPVWVGLRPRFDEGRELFCGTPVEEAVARLGCLPVKAILVTGVSAAAARTALETLKERPDVPLGALPDAGAPDGAATRPDDFAAEVEAMLAAGARLVGGGVGVGPKHLAALRAMLDARR</sequence>
<feature type="region of interest" description="Disordered" evidence="4">
    <location>
        <begin position="1"/>
        <end position="22"/>
    </location>
</feature>
<keyword evidence="7" id="KW-1185">Reference proteome</keyword>
<dbReference type="EMBL" id="JAEKJA010000007">
    <property type="protein sequence ID" value="MBJ3775948.1"/>
    <property type="molecule type" value="Genomic_DNA"/>
</dbReference>
<evidence type="ECO:0000256" key="3">
    <source>
        <dbReference type="PROSITE-ProRule" id="PRU00333"/>
    </source>
</evidence>
<evidence type="ECO:0000256" key="2">
    <source>
        <dbReference type="ARBA" id="ARBA00022679"/>
    </source>
</evidence>
<name>A0A934MFX6_9HYPH</name>
<evidence type="ECO:0000259" key="5">
    <source>
        <dbReference type="PROSITE" id="PS50970"/>
    </source>
</evidence>
<dbReference type="GO" id="GO:0008168">
    <property type="term" value="F:methyltransferase activity"/>
    <property type="evidence" value="ECO:0007669"/>
    <property type="project" value="UniProtKB-KW"/>
</dbReference>
<proteinExistence type="predicted"/>
<dbReference type="PROSITE" id="PS50970">
    <property type="entry name" value="HCY"/>
    <property type="match status" value="1"/>
</dbReference>
<dbReference type="RefSeq" id="WP_198881846.1">
    <property type="nucleotide sequence ID" value="NZ_JAEKJA010000007.1"/>
</dbReference>
<dbReference type="Gene3D" id="3.20.20.330">
    <property type="entry name" value="Homocysteine-binding-like domain"/>
    <property type="match status" value="1"/>
</dbReference>
<keyword evidence="2" id="KW-0808">Transferase</keyword>
<keyword evidence="1" id="KW-0489">Methyltransferase</keyword>
<comment type="caution">
    <text evidence="6">The sequence shown here is derived from an EMBL/GenBank/DDBJ whole genome shotgun (WGS) entry which is preliminary data.</text>
</comment>
<evidence type="ECO:0000256" key="1">
    <source>
        <dbReference type="ARBA" id="ARBA00022603"/>
    </source>
</evidence>
<dbReference type="InterPro" id="IPR003726">
    <property type="entry name" value="HCY_dom"/>
</dbReference>
<dbReference type="InterPro" id="IPR036589">
    <property type="entry name" value="HCY_dom_sf"/>
</dbReference>
<evidence type="ECO:0000313" key="7">
    <source>
        <dbReference type="Proteomes" id="UP000609531"/>
    </source>
</evidence>
<dbReference type="PANTHER" id="PTHR11103">
    <property type="entry name" value="SLR1189 PROTEIN"/>
    <property type="match status" value="1"/>
</dbReference>
<protein>
    <submittedName>
        <fullName evidence="6">Homocysteine S-methyltransferase family protein</fullName>
    </submittedName>
</protein>
<gene>
    <name evidence="6" type="ORF">JCR33_09640</name>
</gene>
<comment type="caution">
    <text evidence="3">Lacks conserved residue(s) required for the propagation of feature annotation.</text>
</comment>
<dbReference type="AlphaFoldDB" id="A0A934MFX6"/>
<evidence type="ECO:0000256" key="4">
    <source>
        <dbReference type="SAM" id="MobiDB-lite"/>
    </source>
</evidence>
<reference evidence="6" key="1">
    <citation type="submission" date="2020-12" db="EMBL/GenBank/DDBJ databases">
        <title>Bacterial taxonomy.</title>
        <authorList>
            <person name="Pan X."/>
        </authorList>
    </citation>
    <scope>NUCLEOTIDE SEQUENCE</scope>
    <source>
        <strain evidence="6">B2012</strain>
    </source>
</reference>
<dbReference type="GO" id="GO:0032259">
    <property type="term" value="P:methylation"/>
    <property type="evidence" value="ECO:0007669"/>
    <property type="project" value="UniProtKB-KW"/>
</dbReference>
<dbReference type="PANTHER" id="PTHR11103:SF18">
    <property type="entry name" value="SLR1189 PROTEIN"/>
    <property type="match status" value="1"/>
</dbReference>
<accession>A0A934MFX6</accession>
<organism evidence="6 7">
    <name type="scientific">Acuticoccus mangrovi</name>
    <dbReference type="NCBI Taxonomy" id="2796142"/>
    <lineage>
        <taxon>Bacteria</taxon>
        <taxon>Pseudomonadati</taxon>
        <taxon>Pseudomonadota</taxon>
        <taxon>Alphaproteobacteria</taxon>
        <taxon>Hyphomicrobiales</taxon>
        <taxon>Amorphaceae</taxon>
        <taxon>Acuticoccus</taxon>
    </lineage>
</organism>
<evidence type="ECO:0000313" key="6">
    <source>
        <dbReference type="EMBL" id="MBJ3775948.1"/>
    </source>
</evidence>
<dbReference type="Proteomes" id="UP000609531">
    <property type="component" value="Unassembled WGS sequence"/>
</dbReference>
<dbReference type="Pfam" id="PF02574">
    <property type="entry name" value="S-methyl_trans"/>
    <property type="match status" value="1"/>
</dbReference>
<dbReference type="SUPFAM" id="SSF82282">
    <property type="entry name" value="Homocysteine S-methyltransferase"/>
    <property type="match status" value="1"/>
</dbReference>
<feature type="domain" description="Hcy-binding" evidence="5">
    <location>
        <begin position="1"/>
        <end position="260"/>
    </location>
</feature>